<dbReference type="EMBL" id="KN603603">
    <property type="protein sequence ID" value="KHJ79720.1"/>
    <property type="molecule type" value="Genomic_DNA"/>
</dbReference>
<dbReference type="AlphaFoldDB" id="A0A0B1S943"/>
<dbReference type="Proteomes" id="UP000053660">
    <property type="component" value="Unassembled WGS sequence"/>
</dbReference>
<reference evidence="1 2" key="1">
    <citation type="submission" date="2014-03" db="EMBL/GenBank/DDBJ databases">
        <title>Draft genome of the hookworm Oesophagostomum dentatum.</title>
        <authorList>
            <person name="Mitreva M."/>
        </authorList>
    </citation>
    <scope>NUCLEOTIDE SEQUENCE [LARGE SCALE GENOMIC DNA]</scope>
    <source>
        <strain evidence="1 2">OD-Hann</strain>
    </source>
</reference>
<evidence type="ECO:0000313" key="1">
    <source>
        <dbReference type="EMBL" id="KHJ79720.1"/>
    </source>
</evidence>
<dbReference type="PANTHER" id="PTHR31063:SF3">
    <property type="entry name" value="ENHANCER OF POLYCOMB-LIKE PROTEIN"/>
    <property type="match status" value="1"/>
</dbReference>
<dbReference type="PANTHER" id="PTHR31063">
    <property type="entry name" value="PROTEIN CBG08668"/>
    <property type="match status" value="1"/>
</dbReference>
<name>A0A0B1S943_OESDE</name>
<keyword evidence="2" id="KW-1185">Reference proteome</keyword>
<gene>
    <name evidence="1" type="ORF">OESDEN_20625</name>
</gene>
<proteinExistence type="predicted"/>
<evidence type="ECO:0000313" key="2">
    <source>
        <dbReference type="Proteomes" id="UP000053660"/>
    </source>
</evidence>
<feature type="non-terminal residue" evidence="1">
    <location>
        <position position="1"/>
    </location>
</feature>
<protein>
    <submittedName>
        <fullName evidence="1">Uncharacterized protein</fullName>
    </submittedName>
</protein>
<dbReference type="OrthoDB" id="5858672at2759"/>
<organism evidence="1 2">
    <name type="scientific">Oesophagostomum dentatum</name>
    <name type="common">Nodular worm</name>
    <dbReference type="NCBI Taxonomy" id="61180"/>
    <lineage>
        <taxon>Eukaryota</taxon>
        <taxon>Metazoa</taxon>
        <taxon>Ecdysozoa</taxon>
        <taxon>Nematoda</taxon>
        <taxon>Chromadorea</taxon>
        <taxon>Rhabditida</taxon>
        <taxon>Rhabditina</taxon>
        <taxon>Rhabditomorpha</taxon>
        <taxon>Strongyloidea</taxon>
        <taxon>Strongylidae</taxon>
        <taxon>Oesophagostomum</taxon>
    </lineage>
</organism>
<sequence>GHDHRVRICCECDTPYRVQEDSPLAPRCPRCRYDFDEVALEFRHWHGCKRPLTPQMLKHIAVMGEKIEYCAECGERTAPHTMELRRIIDKHFSTLCAEARRERFKKNEDFMKSMAEIGLTTRERTRMDELRKAVLVLTENCTAWLYLTKPLECNHLKSEVSRLFRQLLAIQRVIPTMVSRDAFIKQMDSLEQAIGDLIVLFRQYLE</sequence>
<accession>A0A0B1S943</accession>